<dbReference type="RefSeq" id="WP_223930267.1">
    <property type="nucleotide sequence ID" value="NZ_BPTU01000001.1"/>
</dbReference>
<keyword evidence="1" id="KW-0378">Hydrolase</keyword>
<dbReference type="InterPro" id="IPR023346">
    <property type="entry name" value="Lysozyme-like_dom_sf"/>
</dbReference>
<dbReference type="GeneID" id="72466943"/>
<dbReference type="PANTHER" id="PTHR34408:SF1">
    <property type="entry name" value="GLYCOSYL HYDROLASE FAMILY 19 DOMAIN-CONTAINING PROTEIN HI_1415"/>
    <property type="match status" value="1"/>
</dbReference>
<accession>A0A9R1CXS5</accession>
<keyword evidence="2" id="KW-1185">Reference proteome</keyword>
<gene>
    <name evidence="1" type="ORF">PRLR5076_18650</name>
</gene>
<dbReference type="GO" id="GO:0016787">
    <property type="term" value="F:hydrolase activity"/>
    <property type="evidence" value="ECO:0007669"/>
    <property type="project" value="UniProtKB-KW"/>
</dbReference>
<dbReference type="PANTHER" id="PTHR34408">
    <property type="entry name" value="FAMILY PROTEIN, PUTATIVE-RELATED"/>
    <property type="match status" value="1"/>
</dbReference>
<name>A0A9R1CXS5_9BACT</name>
<protein>
    <submittedName>
        <fullName evidence="1">Glycoside hydrolase</fullName>
    </submittedName>
</protein>
<dbReference type="EMBL" id="BPUB01000002">
    <property type="protein sequence ID" value="GJG59014.1"/>
    <property type="molecule type" value="Genomic_DNA"/>
</dbReference>
<comment type="caution">
    <text evidence="1">The sequence shown here is derived from an EMBL/GenBank/DDBJ whole genome shotgun (WGS) entry which is preliminary data.</text>
</comment>
<dbReference type="Proteomes" id="UP000825483">
    <property type="component" value="Unassembled WGS sequence"/>
</dbReference>
<dbReference type="SUPFAM" id="SSF53955">
    <property type="entry name" value="Lysozyme-like"/>
    <property type="match status" value="1"/>
</dbReference>
<dbReference type="InterPro" id="IPR052354">
    <property type="entry name" value="Cell_Wall_Dynamics_Protein"/>
</dbReference>
<evidence type="ECO:0000313" key="1">
    <source>
        <dbReference type="EMBL" id="GJG59014.1"/>
    </source>
</evidence>
<reference evidence="1" key="1">
    <citation type="journal article" date="2022" name="Int. J. Syst. Evol. Microbiol.">
        <title>Prevotella lacticifex sp. nov., isolated from the rumen of cows.</title>
        <authorList>
            <person name="Shinkai T."/>
            <person name="Ikeyama N."/>
            <person name="Kumagai M."/>
            <person name="Ohmori H."/>
            <person name="Sakamoto M."/>
            <person name="Ohkuma M."/>
            <person name="Mitsumori M."/>
        </authorList>
    </citation>
    <scope>NUCLEOTIDE SEQUENCE</scope>
    <source>
        <strain evidence="1">R5076</strain>
    </source>
</reference>
<dbReference type="AlphaFoldDB" id="A0A9R1CXS5"/>
<sequence length="175" mass="19676">MPNALSSNIDKYLPYLNELMPRFGINTQLRCQHFIAQVALESGELRYNTEIASGKAYDTGRLAVALGNTPAADGDGQKYKGRGLIQLTGTANYRKFNDYIRTTLKEDIDVLAHPEKVAEPRLAVMTACWFFWKSGCLALADKDDVRAVTKRVNGGYNGLERRTLYLQRARKEKLV</sequence>
<evidence type="ECO:0000313" key="2">
    <source>
        <dbReference type="Proteomes" id="UP000825483"/>
    </source>
</evidence>
<organism evidence="1 2">
    <name type="scientific">Prevotella lacticifex</name>
    <dbReference type="NCBI Taxonomy" id="2854755"/>
    <lineage>
        <taxon>Bacteria</taxon>
        <taxon>Pseudomonadati</taxon>
        <taxon>Bacteroidota</taxon>
        <taxon>Bacteroidia</taxon>
        <taxon>Bacteroidales</taxon>
        <taxon>Prevotellaceae</taxon>
        <taxon>Prevotella</taxon>
    </lineage>
</organism>
<dbReference type="Gene3D" id="1.10.530.10">
    <property type="match status" value="1"/>
</dbReference>
<proteinExistence type="predicted"/>